<name>A0ACB8TVR3_9APHY</name>
<reference evidence="1" key="1">
    <citation type="journal article" date="2021" name="Environ. Microbiol.">
        <title>Gene family expansions and transcriptome signatures uncover fungal adaptations to wood decay.</title>
        <authorList>
            <person name="Hage H."/>
            <person name="Miyauchi S."/>
            <person name="Viragh M."/>
            <person name="Drula E."/>
            <person name="Min B."/>
            <person name="Chaduli D."/>
            <person name="Navarro D."/>
            <person name="Favel A."/>
            <person name="Norest M."/>
            <person name="Lesage-Meessen L."/>
            <person name="Balint B."/>
            <person name="Merenyi Z."/>
            <person name="de Eugenio L."/>
            <person name="Morin E."/>
            <person name="Martinez A.T."/>
            <person name="Baldrian P."/>
            <person name="Stursova M."/>
            <person name="Martinez M.J."/>
            <person name="Novotny C."/>
            <person name="Magnuson J.K."/>
            <person name="Spatafora J.W."/>
            <person name="Maurice S."/>
            <person name="Pangilinan J."/>
            <person name="Andreopoulos W."/>
            <person name="LaButti K."/>
            <person name="Hundley H."/>
            <person name="Na H."/>
            <person name="Kuo A."/>
            <person name="Barry K."/>
            <person name="Lipzen A."/>
            <person name="Henrissat B."/>
            <person name="Riley R."/>
            <person name="Ahrendt S."/>
            <person name="Nagy L.G."/>
            <person name="Grigoriev I.V."/>
            <person name="Martin F."/>
            <person name="Rosso M.N."/>
        </authorList>
    </citation>
    <scope>NUCLEOTIDE SEQUENCE</scope>
    <source>
        <strain evidence="1">CBS 384.51</strain>
    </source>
</reference>
<comment type="caution">
    <text evidence="1">The sequence shown here is derived from an EMBL/GenBank/DDBJ whole genome shotgun (WGS) entry which is preliminary data.</text>
</comment>
<dbReference type="Proteomes" id="UP001055072">
    <property type="component" value="Unassembled WGS sequence"/>
</dbReference>
<evidence type="ECO:0000313" key="2">
    <source>
        <dbReference type="Proteomes" id="UP001055072"/>
    </source>
</evidence>
<organism evidence="1 2">
    <name type="scientific">Irpex rosettiformis</name>
    <dbReference type="NCBI Taxonomy" id="378272"/>
    <lineage>
        <taxon>Eukaryota</taxon>
        <taxon>Fungi</taxon>
        <taxon>Dikarya</taxon>
        <taxon>Basidiomycota</taxon>
        <taxon>Agaricomycotina</taxon>
        <taxon>Agaricomycetes</taxon>
        <taxon>Polyporales</taxon>
        <taxon>Irpicaceae</taxon>
        <taxon>Irpex</taxon>
    </lineage>
</organism>
<accession>A0ACB8TVR3</accession>
<dbReference type="EMBL" id="MU274925">
    <property type="protein sequence ID" value="KAI0086135.1"/>
    <property type="molecule type" value="Genomic_DNA"/>
</dbReference>
<proteinExistence type="predicted"/>
<keyword evidence="2" id="KW-1185">Reference proteome</keyword>
<gene>
    <name evidence="1" type="ORF">BDY19DRAFT_895325</name>
</gene>
<evidence type="ECO:0000313" key="1">
    <source>
        <dbReference type="EMBL" id="KAI0086135.1"/>
    </source>
</evidence>
<protein>
    <submittedName>
        <fullName evidence="1">L-asparaginase</fullName>
    </submittedName>
</protein>
<sequence length="689" mass="74593">MELSQPSDESKVLVIYTGGTIGMLVGHQGYVPEPYFLTETLYSQHRFHDPLEESLFSHSASVEGFREWSATAGSGRASPILGGSQEGHRETAVPNRHYPSTLLVRSTRPMGEPDSLPVSGHTTPKNDLRNPLSTKISEDLYEAHLHSLVTPRTTVNGSSRKRIRYVILEWNPLLDSSNMEIDDWIRIATEIELNYSTFDAFVILHGTDTMSYTSSALSFLLEDLGKTVIVTGAQIPLSQLRNDAVDNLMGALTIAGHFIIPEVCLFFNHTLYRGNRVYKFSSNDLNAFDSPNFPPLVHVGIDISINWSNVIRQTGVRRFKAHKHMSPHVATLRLFPGITAATVRGFLSPPTRGLILETFGAGNAPQRADFMNALQEACERGVVIVAISQCAKGSVSAHYESGIWLLKAGIVSGGDMTPECALTKLEYLLSKPELSVAQVRALMETSLRGEITVHASCTFPRSRSAREHIDESLDSIHGVLSQVVRLSGSRGTVPKVVVTTPKLADSEAHESAAPWSWTAADAASTEMALLPLLMHLAVAKDDVEGLKFCLKPVEQAGLPSDIATPIDDTQTFGDGVGAANCIDAVSGRSLLHVAALNGSLNCVKVLLENGALVHLRDGLGHTALYYAARQGHESVVEILVKTGAILGGSDIEGGFVPLIMKKAIHTHDERAVGIWRKAGAGALISIDEL</sequence>